<dbReference type="InterPro" id="IPR049484">
    <property type="entry name" value="Rv0078-like_C"/>
</dbReference>
<dbReference type="Pfam" id="PF00440">
    <property type="entry name" value="TetR_N"/>
    <property type="match status" value="1"/>
</dbReference>
<dbReference type="PANTHER" id="PTHR30055">
    <property type="entry name" value="HTH-TYPE TRANSCRIPTIONAL REGULATOR RUTR"/>
    <property type="match status" value="1"/>
</dbReference>
<comment type="caution">
    <text evidence="6">The sequence shown here is derived from an EMBL/GenBank/DDBJ whole genome shotgun (WGS) entry which is preliminary data.</text>
</comment>
<organism evidence="6 7">
    <name type="scientific">Pseudonocardia yunnanensis</name>
    <dbReference type="NCBI Taxonomy" id="58107"/>
    <lineage>
        <taxon>Bacteria</taxon>
        <taxon>Bacillati</taxon>
        <taxon>Actinomycetota</taxon>
        <taxon>Actinomycetes</taxon>
        <taxon>Pseudonocardiales</taxon>
        <taxon>Pseudonocardiaceae</taxon>
        <taxon>Pseudonocardia</taxon>
    </lineage>
</organism>
<evidence type="ECO:0000313" key="7">
    <source>
        <dbReference type="Proteomes" id="UP001597114"/>
    </source>
</evidence>
<keyword evidence="2 4" id="KW-0238">DNA-binding</keyword>
<evidence type="ECO:0000256" key="1">
    <source>
        <dbReference type="ARBA" id="ARBA00023015"/>
    </source>
</evidence>
<dbReference type="InterPro" id="IPR050109">
    <property type="entry name" value="HTH-type_TetR-like_transc_reg"/>
</dbReference>
<feature type="domain" description="HTH tetR-type" evidence="5">
    <location>
        <begin position="13"/>
        <end position="73"/>
    </location>
</feature>
<evidence type="ECO:0000256" key="3">
    <source>
        <dbReference type="ARBA" id="ARBA00023163"/>
    </source>
</evidence>
<dbReference type="InterPro" id="IPR009057">
    <property type="entry name" value="Homeodomain-like_sf"/>
</dbReference>
<protein>
    <submittedName>
        <fullName evidence="6">TetR/AcrR family transcriptional regulator</fullName>
    </submittedName>
</protein>
<keyword evidence="3" id="KW-0804">Transcription</keyword>
<accession>A0ABW4FB94</accession>
<dbReference type="PRINTS" id="PR00455">
    <property type="entry name" value="HTHTETR"/>
</dbReference>
<dbReference type="Proteomes" id="UP001597114">
    <property type="component" value="Unassembled WGS sequence"/>
</dbReference>
<dbReference type="SUPFAM" id="SSF46689">
    <property type="entry name" value="Homeodomain-like"/>
    <property type="match status" value="1"/>
</dbReference>
<keyword evidence="7" id="KW-1185">Reference proteome</keyword>
<proteinExistence type="predicted"/>
<dbReference type="Pfam" id="PF21351">
    <property type="entry name" value="TetR_C_41"/>
    <property type="match status" value="1"/>
</dbReference>
<reference evidence="7" key="1">
    <citation type="journal article" date="2019" name="Int. J. Syst. Evol. Microbiol.">
        <title>The Global Catalogue of Microorganisms (GCM) 10K type strain sequencing project: providing services to taxonomists for standard genome sequencing and annotation.</title>
        <authorList>
            <consortium name="The Broad Institute Genomics Platform"/>
            <consortium name="The Broad Institute Genome Sequencing Center for Infectious Disease"/>
            <person name="Wu L."/>
            <person name="Ma J."/>
        </authorList>
    </citation>
    <scope>NUCLEOTIDE SEQUENCE [LARGE SCALE GENOMIC DNA]</scope>
    <source>
        <strain evidence="7">CCM 7043</strain>
    </source>
</reference>
<evidence type="ECO:0000256" key="4">
    <source>
        <dbReference type="PROSITE-ProRule" id="PRU00335"/>
    </source>
</evidence>
<dbReference type="Gene3D" id="1.10.357.10">
    <property type="entry name" value="Tetracycline Repressor, domain 2"/>
    <property type="match status" value="1"/>
</dbReference>
<gene>
    <name evidence="6" type="ORF">ACFSJD_42735</name>
</gene>
<dbReference type="PANTHER" id="PTHR30055:SF234">
    <property type="entry name" value="HTH-TYPE TRANSCRIPTIONAL REGULATOR BETI"/>
    <property type="match status" value="1"/>
</dbReference>
<dbReference type="InterPro" id="IPR001647">
    <property type="entry name" value="HTH_TetR"/>
</dbReference>
<feature type="DNA-binding region" description="H-T-H motif" evidence="4">
    <location>
        <begin position="36"/>
        <end position="55"/>
    </location>
</feature>
<evidence type="ECO:0000313" key="6">
    <source>
        <dbReference type="EMBL" id="MFD1524267.1"/>
    </source>
</evidence>
<keyword evidence="1" id="KW-0805">Transcription regulation</keyword>
<name>A0ABW4FB94_9PSEU</name>
<evidence type="ECO:0000256" key="2">
    <source>
        <dbReference type="ARBA" id="ARBA00023125"/>
    </source>
</evidence>
<dbReference type="PROSITE" id="PS50977">
    <property type="entry name" value="HTH_TETR_2"/>
    <property type="match status" value="1"/>
</dbReference>
<sequence>MPDVKSQRLEYVQQTKESILVAAEALFVSEGFRATSIDAVGAAARFTKGAVYRHFADKEALFRAVFERVETAAVQQVTARAEACESPSEAARAALERFLELATETRFRRIVLEEGPVALGWRRWRELDHQYTAVLLERLLDDLVDAGEIAPASVSLLARLCCALAGEAAIQVAEADDPDQARADALATIGAMLAGLRGD</sequence>
<evidence type="ECO:0000259" key="5">
    <source>
        <dbReference type="PROSITE" id="PS50977"/>
    </source>
</evidence>
<dbReference type="RefSeq" id="WP_344719664.1">
    <property type="nucleotide sequence ID" value="NZ_BAAAUS010000005.1"/>
</dbReference>
<dbReference type="EMBL" id="JBHUCO010000079">
    <property type="protein sequence ID" value="MFD1524267.1"/>
    <property type="molecule type" value="Genomic_DNA"/>
</dbReference>